<feature type="compositionally biased region" description="Polar residues" evidence="13">
    <location>
        <begin position="51"/>
        <end position="70"/>
    </location>
</feature>
<dbReference type="Ensembl" id="ENSAPOT00000011084.1">
    <property type="protein sequence ID" value="ENSAPOP00000003825.1"/>
    <property type="gene ID" value="ENSAPOG00000005376.1"/>
</dbReference>
<dbReference type="SMART" id="SM00451">
    <property type="entry name" value="ZnF_U1"/>
    <property type="match status" value="2"/>
</dbReference>
<dbReference type="GO" id="GO:0005634">
    <property type="term" value="C:nucleus"/>
    <property type="evidence" value="ECO:0007669"/>
    <property type="project" value="UniProtKB-SubCell"/>
</dbReference>
<dbReference type="PROSITE" id="PS51799">
    <property type="entry name" value="ZF_C2H2_AKAP95"/>
    <property type="match status" value="1"/>
</dbReference>
<protein>
    <recommendedName>
        <fullName evidence="10">DBIRD complex subunit ZNF326</fullName>
    </recommendedName>
    <alternativeName>
        <fullName evidence="11">Zinc finger protein 326</fullName>
    </alternativeName>
</protein>
<reference evidence="15" key="1">
    <citation type="submission" date="2025-08" db="UniProtKB">
        <authorList>
            <consortium name="Ensembl"/>
        </authorList>
    </citation>
    <scope>IDENTIFICATION</scope>
</reference>
<keyword evidence="5 12" id="KW-0863">Zinc-finger</keyword>
<organism evidence="15 16">
    <name type="scientific">Acanthochromis polyacanthus</name>
    <name type="common">spiny chromis</name>
    <dbReference type="NCBI Taxonomy" id="80966"/>
    <lineage>
        <taxon>Eukaryota</taxon>
        <taxon>Metazoa</taxon>
        <taxon>Chordata</taxon>
        <taxon>Craniata</taxon>
        <taxon>Vertebrata</taxon>
        <taxon>Euteleostomi</taxon>
        <taxon>Actinopterygii</taxon>
        <taxon>Neopterygii</taxon>
        <taxon>Teleostei</taxon>
        <taxon>Neoteleostei</taxon>
        <taxon>Acanthomorphata</taxon>
        <taxon>Ovalentaria</taxon>
        <taxon>Pomacentridae</taxon>
        <taxon>Acanthochromis</taxon>
    </lineage>
</organism>
<comment type="similarity">
    <text evidence="12">Belongs to the AKAP95 family.</text>
</comment>
<keyword evidence="2" id="KW-0507">mRNA processing</keyword>
<feature type="region of interest" description="Disordered" evidence="13">
    <location>
        <begin position="163"/>
        <end position="203"/>
    </location>
</feature>
<evidence type="ECO:0000256" key="1">
    <source>
        <dbReference type="ARBA" id="ARBA00004123"/>
    </source>
</evidence>
<keyword evidence="8" id="KW-0508">mRNA splicing</keyword>
<evidence type="ECO:0000256" key="9">
    <source>
        <dbReference type="ARBA" id="ARBA00023242"/>
    </source>
</evidence>
<dbReference type="GO" id="GO:0008380">
    <property type="term" value="P:RNA splicing"/>
    <property type="evidence" value="ECO:0007669"/>
    <property type="project" value="UniProtKB-KW"/>
</dbReference>
<feature type="region of interest" description="Disordered" evidence="13">
    <location>
        <begin position="1"/>
        <end position="148"/>
    </location>
</feature>
<evidence type="ECO:0000256" key="3">
    <source>
        <dbReference type="ARBA" id="ARBA00022723"/>
    </source>
</evidence>
<dbReference type="InParanoid" id="A0A3Q1F9F7"/>
<proteinExistence type="inferred from homology"/>
<dbReference type="STRING" id="80966.ENSAPOP00000003825"/>
<evidence type="ECO:0000313" key="15">
    <source>
        <dbReference type="Ensembl" id="ENSAPOP00000003825.1"/>
    </source>
</evidence>
<evidence type="ECO:0000256" key="7">
    <source>
        <dbReference type="ARBA" id="ARBA00023125"/>
    </source>
</evidence>
<dbReference type="InterPro" id="IPR007071">
    <property type="entry name" value="AKAP95"/>
</dbReference>
<feature type="domain" description="C2H2 AKAP95-type" evidence="14">
    <location>
        <begin position="371"/>
        <end position="394"/>
    </location>
</feature>
<dbReference type="AlphaFoldDB" id="A0A3Q1F9F7"/>
<dbReference type="Proteomes" id="UP000257200">
    <property type="component" value="Unplaced"/>
</dbReference>
<keyword evidence="4" id="KW-0677">Repeat</keyword>
<dbReference type="InterPro" id="IPR034736">
    <property type="entry name" value="ZF_C2H2_AKAP95"/>
</dbReference>
<dbReference type="GeneTree" id="ENSGT00530000068748"/>
<keyword evidence="3" id="KW-0479">Metal-binding</keyword>
<dbReference type="GO" id="GO:0006397">
    <property type="term" value="P:mRNA processing"/>
    <property type="evidence" value="ECO:0007669"/>
    <property type="project" value="UniProtKB-KW"/>
</dbReference>
<reference evidence="15" key="2">
    <citation type="submission" date="2025-09" db="UniProtKB">
        <authorList>
            <consortium name="Ensembl"/>
        </authorList>
    </citation>
    <scope>IDENTIFICATION</scope>
</reference>
<dbReference type="GO" id="GO:0003677">
    <property type="term" value="F:DNA binding"/>
    <property type="evidence" value="ECO:0007669"/>
    <property type="project" value="UniProtKB-KW"/>
</dbReference>
<evidence type="ECO:0000256" key="8">
    <source>
        <dbReference type="ARBA" id="ARBA00023187"/>
    </source>
</evidence>
<dbReference type="InterPro" id="IPR003604">
    <property type="entry name" value="Matrin/U1-like-C_Znf_C2H2"/>
</dbReference>
<evidence type="ECO:0000256" key="5">
    <source>
        <dbReference type="ARBA" id="ARBA00022771"/>
    </source>
</evidence>
<dbReference type="GO" id="GO:0008270">
    <property type="term" value="F:zinc ion binding"/>
    <property type="evidence" value="ECO:0007669"/>
    <property type="project" value="UniProtKB-KW"/>
</dbReference>
<dbReference type="GO" id="GO:0044609">
    <property type="term" value="C:DBIRD complex"/>
    <property type="evidence" value="ECO:0007669"/>
    <property type="project" value="TreeGrafter"/>
</dbReference>
<feature type="compositionally biased region" description="Basic and acidic residues" evidence="13">
    <location>
        <begin position="106"/>
        <end position="115"/>
    </location>
</feature>
<evidence type="ECO:0000256" key="12">
    <source>
        <dbReference type="PROSITE-ProRule" id="PRU01140"/>
    </source>
</evidence>
<evidence type="ECO:0000313" key="16">
    <source>
        <dbReference type="Proteomes" id="UP000257200"/>
    </source>
</evidence>
<comment type="subcellular location">
    <subcellularLocation>
        <location evidence="1">Nucleus</location>
    </subcellularLocation>
</comment>
<evidence type="ECO:0000256" key="2">
    <source>
        <dbReference type="ARBA" id="ARBA00022664"/>
    </source>
</evidence>
<sequence>MNRKNNAPFKPSAPNKGAASGYKQAAPGRVPPDFMKAMKRISAPDMAVKTQPAQKAAVQSTAVKWKSSFTPLDKKDDNSQEKSTSSSERTELYDPCSPLSSDSEPEMPKTQEHHQSLPNQDNKSGHKHLSAGRKQRWDVPYSESASQHLNRNDFKTGTLVPENRGLSPGHRLPERQAYSPEAESFNHPGYGPMSGPLGQRGCSPDRLIHASSTQLSPVSYGGQRTTEERITLPEYRREMNAAVRLSPPRLKRDYQHTLAYEETGLDQDPPSTKVARDKNESVVRDKVPITCDLCEVELANGKELEDHLDSKSHWDTLEHIQKNNNYDDLAIAFLQEVMLYKSHHCSRPIEDSALQALQENDHMTRVEMFHCAACKLFISTSAAEVQTHITSQAHLSNTKEFQQQQRLTCLGKAETMLKELKPQFEYFLKVFLYGISKIF</sequence>
<evidence type="ECO:0000256" key="6">
    <source>
        <dbReference type="ARBA" id="ARBA00022833"/>
    </source>
</evidence>
<feature type="compositionally biased region" description="Basic residues" evidence="13">
    <location>
        <begin position="125"/>
        <end position="134"/>
    </location>
</feature>
<keyword evidence="6" id="KW-0862">Zinc</keyword>
<keyword evidence="9" id="KW-0539">Nucleus</keyword>
<evidence type="ECO:0000256" key="10">
    <source>
        <dbReference type="ARBA" id="ARBA00040207"/>
    </source>
</evidence>
<dbReference type="GO" id="GO:0032784">
    <property type="term" value="P:regulation of DNA-templated transcription elongation"/>
    <property type="evidence" value="ECO:0007669"/>
    <property type="project" value="TreeGrafter"/>
</dbReference>
<evidence type="ECO:0000256" key="11">
    <source>
        <dbReference type="ARBA" id="ARBA00043254"/>
    </source>
</evidence>
<keyword evidence="7" id="KW-0238">DNA-binding</keyword>
<evidence type="ECO:0000259" key="14">
    <source>
        <dbReference type="PROSITE" id="PS51799"/>
    </source>
</evidence>
<name>A0A3Q1F9F7_9TELE</name>
<keyword evidence="16" id="KW-1185">Reference proteome</keyword>
<dbReference type="Pfam" id="PF04988">
    <property type="entry name" value="AKAP95"/>
    <property type="match status" value="1"/>
</dbReference>
<evidence type="ECO:0000256" key="4">
    <source>
        <dbReference type="ARBA" id="ARBA00022737"/>
    </source>
</evidence>
<accession>A0A3Q1F9F7</accession>
<evidence type="ECO:0000256" key="13">
    <source>
        <dbReference type="SAM" id="MobiDB-lite"/>
    </source>
</evidence>
<dbReference type="PANTHER" id="PTHR12190:SF1">
    <property type="entry name" value="DBIRD COMPLEX SUBUNIT ZNF326"/>
    <property type="match status" value="1"/>
</dbReference>
<dbReference type="PANTHER" id="PTHR12190">
    <property type="entry name" value="A-KINASE ANCHOR PROTEIN AKAP 8"/>
    <property type="match status" value="1"/>
</dbReference>